<evidence type="ECO:0000313" key="3">
    <source>
        <dbReference type="Proteomes" id="UP000559256"/>
    </source>
</evidence>
<evidence type="ECO:0000313" key="2">
    <source>
        <dbReference type="EMBL" id="KAF5375117.1"/>
    </source>
</evidence>
<name>A0A8H5H1P5_9AGAR</name>
<dbReference type="InterPro" id="IPR012338">
    <property type="entry name" value="Beta-lactam/transpept-like"/>
</dbReference>
<dbReference type="Proteomes" id="UP000559256">
    <property type="component" value="Unassembled WGS sequence"/>
</dbReference>
<sequence length="811" mass="89480">MSQYIANARSLLTETCKDPNKIPGAVLFAADRSGNTLLHEAAGVRQVGSSEPLSKDALFWMASCTKLITAIAAVQLVEAGKLQFDTPIREVVPEIAKLEQGYNTPTTLRHLLNHTAGQSYPFFNIDTEAYFAKHNILPFGCKFASISGPLNAEPGTRWEYSTAVDWAGLVVEKASGLNLDAYFKKNIFEPLGIKNITLLPQTGIPGGVKPRLAGLHFREKDGTIRAMEHLIEMDESQQEVLYGGSGAFGNAREYCQILVALMNEGTHPVTKGKILSPASVKELLRDQLTDEKLIKDLDRPIPAAQPELTNPLTVLEGVPKNWAFAGCKTPQGMPTGRTSQGVWWAGIANHYWFLDNETGVCGMIQCQVLPFFDPYIVPLNLNSTKQSKERRLAKEGIFSVQRIQGQLLRVFQLFTTPPRQPREFPPKYIRSMKPVAYTPEGAVCISYPDLVSDHTSLLVGASIEEAFGSDPRALGIIVVRDMPEEYRGYRERLLKLAYKFAHLDENVKEKYTDPLSRYSFGWSHGKEIMNGKPDVLKGSYYANPVVDVPSVSDAYRKAYPEYYGKNLWPDANEKGVEGFEQAFKDLGGLIFKIGCELAQACQPFGVYFFKIVFDLMRLLQLTLHLALKQLSDTSLSLPKLISSSQTTKARLLHYFPPSPDAPLPSEDEPVDSWCGFHLDHSLLTGLCSAMFLKEGKAGEEPTVVPSPSPASGLYIRTRGGELTKVSIPVDCLAFQTGEALEVATGGKLCATPHCVRVGASRQATDISRETFALFMQPDIDQLLSPSVTFGQFSKKVFDDHYAEGNSNGATM</sequence>
<keyword evidence="3" id="KW-1185">Reference proteome</keyword>
<dbReference type="SUPFAM" id="SSF56601">
    <property type="entry name" value="beta-lactamase/transpeptidase-like"/>
    <property type="match status" value="1"/>
</dbReference>
<dbReference type="OrthoDB" id="438224at2759"/>
<dbReference type="InterPro" id="IPR027443">
    <property type="entry name" value="IPNS-like_sf"/>
</dbReference>
<feature type="domain" description="Beta-lactamase-related" evidence="1">
    <location>
        <begin position="21"/>
        <end position="367"/>
    </location>
</feature>
<reference evidence="2 3" key="1">
    <citation type="journal article" date="2020" name="ISME J.">
        <title>Uncovering the hidden diversity of litter-decomposition mechanisms in mushroom-forming fungi.</title>
        <authorList>
            <person name="Floudas D."/>
            <person name="Bentzer J."/>
            <person name="Ahren D."/>
            <person name="Johansson T."/>
            <person name="Persson P."/>
            <person name="Tunlid A."/>
        </authorList>
    </citation>
    <scope>NUCLEOTIDE SEQUENCE [LARGE SCALE GENOMIC DNA]</scope>
    <source>
        <strain evidence="2 3">CBS 291.85</strain>
    </source>
</reference>
<protein>
    <recommendedName>
        <fullName evidence="1">Beta-lactamase-related domain-containing protein</fullName>
    </recommendedName>
</protein>
<organism evidence="2 3">
    <name type="scientific">Tetrapyrgos nigripes</name>
    <dbReference type="NCBI Taxonomy" id="182062"/>
    <lineage>
        <taxon>Eukaryota</taxon>
        <taxon>Fungi</taxon>
        <taxon>Dikarya</taxon>
        <taxon>Basidiomycota</taxon>
        <taxon>Agaricomycotina</taxon>
        <taxon>Agaricomycetes</taxon>
        <taxon>Agaricomycetidae</taxon>
        <taxon>Agaricales</taxon>
        <taxon>Marasmiineae</taxon>
        <taxon>Marasmiaceae</taxon>
        <taxon>Tetrapyrgos</taxon>
    </lineage>
</organism>
<dbReference type="Gene3D" id="3.40.710.10">
    <property type="entry name" value="DD-peptidase/beta-lactamase superfamily"/>
    <property type="match status" value="1"/>
</dbReference>
<proteinExistence type="predicted"/>
<dbReference type="Gene3D" id="2.60.120.330">
    <property type="entry name" value="B-lactam Antibiotic, Isopenicillin N Synthase, Chain"/>
    <property type="match status" value="1"/>
</dbReference>
<dbReference type="SUPFAM" id="SSF51197">
    <property type="entry name" value="Clavaminate synthase-like"/>
    <property type="match status" value="1"/>
</dbReference>
<gene>
    <name evidence="2" type="ORF">D9758_000027</name>
</gene>
<comment type="caution">
    <text evidence="2">The sequence shown here is derived from an EMBL/GenBank/DDBJ whole genome shotgun (WGS) entry which is preliminary data.</text>
</comment>
<dbReference type="PANTHER" id="PTHR48420">
    <property type="entry name" value="NON-HAEM DIOXYGENASE N-TERMINAL DOMAIN-CONTAINING PROTEIN"/>
    <property type="match status" value="1"/>
</dbReference>
<dbReference type="InterPro" id="IPR001466">
    <property type="entry name" value="Beta-lactam-related"/>
</dbReference>
<evidence type="ECO:0000259" key="1">
    <source>
        <dbReference type="Pfam" id="PF00144"/>
    </source>
</evidence>
<accession>A0A8H5H1P5</accession>
<dbReference type="PANTHER" id="PTHR48420:SF1">
    <property type="entry name" value="NON-HAEM DIOXYGENASE N-TERMINAL DOMAIN-CONTAINING PROTEIN"/>
    <property type="match status" value="1"/>
</dbReference>
<dbReference type="Pfam" id="PF00144">
    <property type="entry name" value="Beta-lactamase"/>
    <property type="match status" value="1"/>
</dbReference>
<dbReference type="AlphaFoldDB" id="A0A8H5H1P5"/>
<dbReference type="EMBL" id="JAACJM010000001">
    <property type="protein sequence ID" value="KAF5375117.1"/>
    <property type="molecule type" value="Genomic_DNA"/>
</dbReference>